<sequence>MSRVHAEALGISEHEQDQACVAAHASCNHKHGASIGNAMKAKPRTEQRKIAPIKRKIEFSSEGPKTPAVAPQVFSPDATGAL</sequence>
<evidence type="ECO:0000313" key="2">
    <source>
        <dbReference type="EMBL" id="RNL52741.1"/>
    </source>
</evidence>
<keyword evidence="3" id="KW-1185">Reference proteome</keyword>
<protein>
    <submittedName>
        <fullName evidence="2">Uncharacterized protein</fullName>
    </submittedName>
</protein>
<evidence type="ECO:0000313" key="3">
    <source>
        <dbReference type="Proteomes" id="UP000273807"/>
    </source>
</evidence>
<name>A0A3N0BUE6_9MICC</name>
<dbReference type="Proteomes" id="UP000273807">
    <property type="component" value="Unassembled WGS sequence"/>
</dbReference>
<comment type="caution">
    <text evidence="2">The sequence shown here is derived from an EMBL/GenBank/DDBJ whole genome shotgun (WGS) entry which is preliminary data.</text>
</comment>
<feature type="compositionally biased region" description="Basic and acidic residues" evidence="1">
    <location>
        <begin position="43"/>
        <end position="59"/>
    </location>
</feature>
<reference evidence="2 3" key="1">
    <citation type="submission" date="2018-10" db="EMBL/GenBank/DDBJ databases">
        <title>Genome sequencing of Arthrobacter oryzae TNB02.</title>
        <authorList>
            <person name="Cho Y.-J."/>
            <person name="Cho A."/>
            <person name="Kim O.-S."/>
        </authorList>
    </citation>
    <scope>NUCLEOTIDE SEQUENCE [LARGE SCALE GENOMIC DNA]</scope>
    <source>
        <strain evidence="2 3">TNB02</strain>
    </source>
</reference>
<accession>A0A3N0BUE6</accession>
<dbReference type="EMBL" id="RBED01000112">
    <property type="protein sequence ID" value="RNL52741.1"/>
    <property type="molecule type" value="Genomic_DNA"/>
</dbReference>
<dbReference type="AlphaFoldDB" id="A0A3N0BUE6"/>
<gene>
    <name evidence="2" type="ORF">D7003_13605</name>
</gene>
<feature type="region of interest" description="Disordered" evidence="1">
    <location>
        <begin position="33"/>
        <end position="82"/>
    </location>
</feature>
<proteinExistence type="predicted"/>
<organism evidence="2 3">
    <name type="scientific">Arthrobacter oryzae</name>
    <dbReference type="NCBI Taxonomy" id="409290"/>
    <lineage>
        <taxon>Bacteria</taxon>
        <taxon>Bacillati</taxon>
        <taxon>Actinomycetota</taxon>
        <taxon>Actinomycetes</taxon>
        <taxon>Micrococcales</taxon>
        <taxon>Micrococcaceae</taxon>
        <taxon>Arthrobacter</taxon>
    </lineage>
</organism>
<evidence type="ECO:0000256" key="1">
    <source>
        <dbReference type="SAM" id="MobiDB-lite"/>
    </source>
</evidence>